<evidence type="ECO:0000313" key="4">
    <source>
        <dbReference type="Proteomes" id="UP000663888"/>
    </source>
</evidence>
<dbReference type="AlphaFoldDB" id="A0A8H3GXB7"/>
<protein>
    <recommendedName>
        <fullName evidence="2">Peptidase C14 caspase domain-containing protein</fullName>
    </recommendedName>
</protein>
<accession>A0A8H3GXB7</accession>
<evidence type="ECO:0000313" key="3">
    <source>
        <dbReference type="EMBL" id="CAE6471026.1"/>
    </source>
</evidence>
<feature type="region of interest" description="Disordered" evidence="1">
    <location>
        <begin position="1"/>
        <end position="23"/>
    </location>
</feature>
<dbReference type="EMBL" id="CAJMWX010001148">
    <property type="protein sequence ID" value="CAE6471026.1"/>
    <property type="molecule type" value="Genomic_DNA"/>
</dbReference>
<gene>
    <name evidence="3" type="ORF">RDB_LOCUS107360</name>
</gene>
<dbReference type="Proteomes" id="UP000663888">
    <property type="component" value="Unassembled WGS sequence"/>
</dbReference>
<evidence type="ECO:0000259" key="2">
    <source>
        <dbReference type="Pfam" id="PF00656"/>
    </source>
</evidence>
<proteinExistence type="predicted"/>
<organism evidence="3 4">
    <name type="scientific">Rhizoctonia solani</name>
    <dbReference type="NCBI Taxonomy" id="456999"/>
    <lineage>
        <taxon>Eukaryota</taxon>
        <taxon>Fungi</taxon>
        <taxon>Dikarya</taxon>
        <taxon>Basidiomycota</taxon>
        <taxon>Agaricomycotina</taxon>
        <taxon>Agaricomycetes</taxon>
        <taxon>Cantharellales</taxon>
        <taxon>Ceratobasidiaceae</taxon>
        <taxon>Rhizoctonia</taxon>
    </lineage>
</organism>
<dbReference type="InterPro" id="IPR011600">
    <property type="entry name" value="Pept_C14_caspase"/>
</dbReference>
<name>A0A8H3GXB7_9AGAM</name>
<feature type="domain" description="Peptidase C14 caspase" evidence="2">
    <location>
        <begin position="106"/>
        <end position="276"/>
    </location>
</feature>
<dbReference type="GO" id="GO:0004197">
    <property type="term" value="F:cysteine-type endopeptidase activity"/>
    <property type="evidence" value="ECO:0007669"/>
    <property type="project" value="InterPro"/>
</dbReference>
<sequence length="307" mass="34013">MQHSASSDEVSPSSHFVPSNTRGSPLKRSLHGILLPDVDDSHVYAVVNTYVSKSWQDFDPKLALKRGTKDLSRIGSWARQLHSKFTALLDDSTIKGKGGTIRPATTENIRELLAQLEHRQAATLLYVSGHTDSANEKLVYLTSNSLQNGAISSDMALSYSEIGSQLRSQASSKPLIWVTEACGCDNFMQLPYEYWCDGDEVKCKETGFKWSLGEARMLQFAATAPGQSAATFERSSGAVYTEALYNVELDQCLSLGDIVKKIQHNMNYLLGKTHHQEHRIYSSHKYGEEDFFDALGFSVNTSDCQVA</sequence>
<dbReference type="Pfam" id="PF00656">
    <property type="entry name" value="Peptidase_C14"/>
    <property type="match status" value="1"/>
</dbReference>
<dbReference type="GO" id="GO:0006508">
    <property type="term" value="P:proteolysis"/>
    <property type="evidence" value="ECO:0007669"/>
    <property type="project" value="InterPro"/>
</dbReference>
<comment type="caution">
    <text evidence="3">The sequence shown here is derived from an EMBL/GenBank/DDBJ whole genome shotgun (WGS) entry which is preliminary data.</text>
</comment>
<reference evidence="3" key="1">
    <citation type="submission" date="2021-01" db="EMBL/GenBank/DDBJ databases">
        <authorList>
            <person name="Kaushik A."/>
        </authorList>
    </citation>
    <scope>NUCLEOTIDE SEQUENCE</scope>
    <source>
        <strain evidence="3">AG4-R118</strain>
    </source>
</reference>
<evidence type="ECO:0000256" key="1">
    <source>
        <dbReference type="SAM" id="MobiDB-lite"/>
    </source>
</evidence>